<keyword evidence="4 6" id="KW-0689">Ribosomal protein</keyword>
<reference evidence="10 11" key="1">
    <citation type="journal article" date="2015" name="Sci. Rep.">
        <title>Genome of the facultative scuticociliatosis pathogen Pseudocohnilembus persalinus provides insight into its virulence through horizontal gene transfer.</title>
        <authorList>
            <person name="Xiong J."/>
            <person name="Wang G."/>
            <person name="Cheng J."/>
            <person name="Tian M."/>
            <person name="Pan X."/>
            <person name="Warren A."/>
            <person name="Jiang C."/>
            <person name="Yuan D."/>
            <person name="Miao W."/>
        </authorList>
    </citation>
    <scope>NUCLEOTIDE SEQUENCE [LARGE SCALE GENOMIC DNA]</scope>
    <source>
        <strain evidence="10">36N120E</strain>
    </source>
</reference>
<dbReference type="InterPro" id="IPR013845">
    <property type="entry name" value="Ribosomal_eS4_central_region"/>
</dbReference>
<sequence length="265" mass="29786">MARGPKHHQKRIAAPKSWMLGKLGGVYAVRPSQGPHKLRQSIPLSVVLRNKLKYALKGRDVTQILRDREANIRVDGVIRRDKGFPLGVMDVITIEKTNESYRILYDVKGRFILRSLKKDEAQIKLLKVTQKAIGPNKVPYIVTNDARTFRFPNPAIQINDTLKYNLSTGKIEDFVKLEIGNLVYTTAGNNVGRVGTITNLERHPGSFDIVHIKDSNGHQFATRQGNVFVIGKGKKSWITLAKDEGLYLTALESKRAQDQGLGRHI</sequence>
<dbReference type="AlphaFoldDB" id="A0A0V0QC84"/>
<evidence type="ECO:0000256" key="5">
    <source>
        <dbReference type="ARBA" id="ARBA00023274"/>
    </source>
</evidence>
<evidence type="ECO:0000256" key="3">
    <source>
        <dbReference type="ARBA" id="ARBA00022884"/>
    </source>
</evidence>
<dbReference type="FunFam" id="3.10.290.10:FF:000002">
    <property type="entry name" value="40S ribosomal protein S4"/>
    <property type="match status" value="1"/>
</dbReference>
<keyword evidence="11" id="KW-1185">Reference proteome</keyword>
<comment type="similarity">
    <text evidence="1 6">Belongs to the eukaryotic ribosomal protein eS4 family.</text>
</comment>
<dbReference type="GO" id="GO:0019843">
    <property type="term" value="F:rRNA binding"/>
    <property type="evidence" value="ECO:0007669"/>
    <property type="project" value="UniProtKB-UniRule"/>
</dbReference>
<dbReference type="Proteomes" id="UP000054937">
    <property type="component" value="Unassembled WGS sequence"/>
</dbReference>
<dbReference type="InterPro" id="IPR000876">
    <property type="entry name" value="Ribosomal_eS4"/>
</dbReference>
<evidence type="ECO:0000256" key="1">
    <source>
        <dbReference type="ARBA" id="ARBA00007500"/>
    </source>
</evidence>
<dbReference type="PANTHER" id="PTHR11581:SF0">
    <property type="entry name" value="SMALL RIBOSOMAL SUBUNIT PROTEIN ES4"/>
    <property type="match status" value="1"/>
</dbReference>
<dbReference type="GO" id="GO:0006412">
    <property type="term" value="P:translation"/>
    <property type="evidence" value="ECO:0007669"/>
    <property type="project" value="InterPro"/>
</dbReference>
<dbReference type="InterPro" id="IPR041982">
    <property type="entry name" value="Ribosomal_eS4_KOW"/>
</dbReference>
<dbReference type="InterPro" id="IPR032277">
    <property type="entry name" value="Ribosomal_eS4_C"/>
</dbReference>
<dbReference type="FunCoup" id="A0A0V0QC84">
    <property type="interactions" value="245"/>
</dbReference>
<dbReference type="Pfam" id="PF16121">
    <property type="entry name" value="40S_S4_C"/>
    <property type="match status" value="1"/>
</dbReference>
<evidence type="ECO:0000256" key="6">
    <source>
        <dbReference type="PIRNR" id="PIRNR002116"/>
    </source>
</evidence>
<dbReference type="Gene3D" id="3.10.290.10">
    <property type="entry name" value="RNA-binding S4 domain"/>
    <property type="match status" value="1"/>
</dbReference>
<protein>
    <recommendedName>
        <fullName evidence="6">40S ribosomal protein S4</fullName>
    </recommendedName>
</protein>
<dbReference type="HAMAP" id="MF_00485">
    <property type="entry name" value="Ribosomal_eS4"/>
    <property type="match status" value="1"/>
</dbReference>
<dbReference type="OMA" id="GHIQLNL"/>
<dbReference type="Gene3D" id="2.30.30.30">
    <property type="match status" value="1"/>
</dbReference>
<evidence type="ECO:0000259" key="7">
    <source>
        <dbReference type="Pfam" id="PF00900"/>
    </source>
</evidence>
<dbReference type="InterPro" id="IPR038237">
    <property type="entry name" value="Ribosomal_eS4_central_sf"/>
</dbReference>
<gene>
    <name evidence="10" type="ORF">PPERSA_07893</name>
</gene>
<feature type="domain" description="Small ribosomal subunit protein eS4 C-terminal" evidence="9">
    <location>
        <begin position="214"/>
        <end position="257"/>
    </location>
</feature>
<feature type="domain" description="Small ribosomal subunit protein eS4 N-terminal" evidence="8">
    <location>
        <begin position="3"/>
        <end position="39"/>
    </location>
</feature>
<evidence type="ECO:0000313" key="11">
    <source>
        <dbReference type="Proteomes" id="UP000054937"/>
    </source>
</evidence>
<evidence type="ECO:0000256" key="2">
    <source>
        <dbReference type="ARBA" id="ARBA00022730"/>
    </source>
</evidence>
<accession>A0A0V0QC84</accession>
<dbReference type="Pfam" id="PF08071">
    <property type="entry name" value="RS4NT"/>
    <property type="match status" value="1"/>
</dbReference>
<comment type="caution">
    <text evidence="10">The sequence shown here is derived from an EMBL/GenBank/DDBJ whole genome shotgun (WGS) entry which is preliminary data.</text>
</comment>
<evidence type="ECO:0000259" key="9">
    <source>
        <dbReference type="Pfam" id="PF16121"/>
    </source>
</evidence>
<organism evidence="10 11">
    <name type="scientific">Pseudocohnilembus persalinus</name>
    <name type="common">Ciliate</name>
    <dbReference type="NCBI Taxonomy" id="266149"/>
    <lineage>
        <taxon>Eukaryota</taxon>
        <taxon>Sar</taxon>
        <taxon>Alveolata</taxon>
        <taxon>Ciliophora</taxon>
        <taxon>Intramacronucleata</taxon>
        <taxon>Oligohymenophorea</taxon>
        <taxon>Scuticociliatia</taxon>
        <taxon>Philasterida</taxon>
        <taxon>Pseudocohnilembidae</taxon>
        <taxon>Pseudocohnilembus</taxon>
    </lineage>
</organism>
<evidence type="ECO:0000256" key="4">
    <source>
        <dbReference type="ARBA" id="ARBA00022980"/>
    </source>
</evidence>
<dbReference type="GO" id="GO:0003735">
    <property type="term" value="F:structural constituent of ribosome"/>
    <property type="evidence" value="ECO:0007669"/>
    <property type="project" value="UniProtKB-UniRule"/>
</dbReference>
<keyword evidence="3 6" id="KW-0694">RNA-binding</keyword>
<keyword evidence="5 6" id="KW-0687">Ribonucleoprotein</keyword>
<dbReference type="PROSITE" id="PS50889">
    <property type="entry name" value="S4"/>
    <property type="match status" value="1"/>
</dbReference>
<dbReference type="CDD" id="cd06087">
    <property type="entry name" value="KOW_RPS4"/>
    <property type="match status" value="1"/>
</dbReference>
<dbReference type="FunFam" id="2.30.30.30:FF:000005">
    <property type="entry name" value="40S ribosomal protein S4"/>
    <property type="match status" value="1"/>
</dbReference>
<dbReference type="InterPro" id="IPR018199">
    <property type="entry name" value="Ribosomal_eS4_N_CS"/>
</dbReference>
<dbReference type="InterPro" id="IPR013843">
    <property type="entry name" value="Ribosomal_eS4_N"/>
</dbReference>
<name>A0A0V0QC84_PSEPJ</name>
<dbReference type="Pfam" id="PF00900">
    <property type="entry name" value="Ribosomal_S4e"/>
    <property type="match status" value="1"/>
</dbReference>
<dbReference type="InterPro" id="IPR036986">
    <property type="entry name" value="S4_RNA-bd_sf"/>
</dbReference>
<dbReference type="Gene3D" id="2.40.50.740">
    <property type="match status" value="1"/>
</dbReference>
<dbReference type="OrthoDB" id="1109245at2759"/>
<dbReference type="GO" id="GO:0022627">
    <property type="term" value="C:cytosolic small ribosomal subunit"/>
    <property type="evidence" value="ECO:0007669"/>
    <property type="project" value="TreeGrafter"/>
</dbReference>
<keyword evidence="2 6" id="KW-0699">rRNA-binding</keyword>
<dbReference type="FunFam" id="2.40.50.740:FF:000001">
    <property type="entry name" value="40S ribosomal protein S4"/>
    <property type="match status" value="1"/>
</dbReference>
<dbReference type="PANTHER" id="PTHR11581">
    <property type="entry name" value="30S/40S RIBOSOMAL PROTEIN S4"/>
    <property type="match status" value="1"/>
</dbReference>
<dbReference type="PROSITE" id="PS00528">
    <property type="entry name" value="RIBOSOMAL_S4E"/>
    <property type="match status" value="1"/>
</dbReference>
<dbReference type="InParanoid" id="A0A0V0QC84"/>
<evidence type="ECO:0000259" key="8">
    <source>
        <dbReference type="Pfam" id="PF08071"/>
    </source>
</evidence>
<dbReference type="InterPro" id="IPR014722">
    <property type="entry name" value="Rib_uL2_dom2"/>
</dbReference>
<dbReference type="EMBL" id="LDAU01000204">
    <property type="protein sequence ID" value="KRW99816.1"/>
    <property type="molecule type" value="Genomic_DNA"/>
</dbReference>
<feature type="domain" description="Small ribosomal subunit protein eS4 central region" evidence="7">
    <location>
        <begin position="97"/>
        <end position="171"/>
    </location>
</feature>
<evidence type="ECO:0000313" key="10">
    <source>
        <dbReference type="EMBL" id="KRW99816.1"/>
    </source>
</evidence>
<dbReference type="PIRSF" id="PIRSF002116">
    <property type="entry name" value="Ribosomal_S4"/>
    <property type="match status" value="1"/>
</dbReference>
<proteinExistence type="inferred from homology"/>